<dbReference type="SUPFAM" id="SSF51197">
    <property type="entry name" value="Clavaminate synthase-like"/>
    <property type="match status" value="1"/>
</dbReference>
<keyword evidence="3" id="KW-1185">Reference proteome</keyword>
<accession>A0A4Q1K0U5</accession>
<gene>
    <name evidence="2" type="ORF">EQG63_09775</name>
</gene>
<dbReference type="EMBL" id="SBKO01000004">
    <property type="protein sequence ID" value="RXR17762.1"/>
    <property type="molecule type" value="Genomic_DNA"/>
</dbReference>
<name>A0A4Q1K0U5_9FLAO</name>
<dbReference type="OrthoDB" id="976214at2"/>
<dbReference type="PANTHER" id="PTHR20883:SF48">
    <property type="entry name" value="ECTOINE DIOXYGENASE"/>
    <property type="match status" value="1"/>
</dbReference>
<keyword evidence="2" id="KW-0560">Oxidoreductase</keyword>
<dbReference type="GO" id="GO:0016706">
    <property type="term" value="F:2-oxoglutarate-dependent dioxygenase activity"/>
    <property type="evidence" value="ECO:0007669"/>
    <property type="project" value="UniProtKB-ARBA"/>
</dbReference>
<proteinExistence type="predicted"/>
<comment type="cofactor">
    <cofactor evidence="1">
        <name>Fe(2+)</name>
        <dbReference type="ChEBI" id="CHEBI:29033"/>
    </cofactor>
</comment>
<dbReference type="RefSeq" id="WP_129436190.1">
    <property type="nucleotide sequence ID" value="NZ_SBKO01000004.1"/>
</dbReference>
<dbReference type="Pfam" id="PF05721">
    <property type="entry name" value="PhyH"/>
    <property type="match status" value="1"/>
</dbReference>
<sequence>MEKSYGVNQQTKLNDLVDSHIEELQINGFSILNDVLNTQELEDCRVKLDSIYEIQKENFGEENLKKISENNTVRCPLVYDEFFLNIATKASVLEVVEKIIGNYFILHLQNGIINKPNEEHHQSSWHRDLPYQNFVISKPLAIGALFCIDDFTNESGATFVLPHSHRVESIPSSQFVEKYSKQVVAKAGSVILFDSMLFHKAGYNSANFTRRAINNVYVVPILKQQIDLHSALNGKYSDNPFLAKFLGYHSNTPSSDVEWRTNKLNR</sequence>
<protein>
    <submittedName>
        <fullName evidence="2">Phytanoyl-CoA dioxygenase family protein</fullName>
    </submittedName>
</protein>
<dbReference type="GO" id="GO:0005506">
    <property type="term" value="F:iron ion binding"/>
    <property type="evidence" value="ECO:0007669"/>
    <property type="project" value="UniProtKB-ARBA"/>
</dbReference>
<comment type="caution">
    <text evidence="2">The sequence shown here is derived from an EMBL/GenBank/DDBJ whole genome shotgun (WGS) entry which is preliminary data.</text>
</comment>
<evidence type="ECO:0000313" key="2">
    <source>
        <dbReference type="EMBL" id="RXR17762.1"/>
    </source>
</evidence>
<organism evidence="2 3">
    <name type="scientific">Flavobacterium amnicola</name>
    <dbReference type="NCBI Taxonomy" id="2506422"/>
    <lineage>
        <taxon>Bacteria</taxon>
        <taxon>Pseudomonadati</taxon>
        <taxon>Bacteroidota</taxon>
        <taxon>Flavobacteriia</taxon>
        <taxon>Flavobacteriales</taxon>
        <taxon>Flavobacteriaceae</taxon>
        <taxon>Flavobacterium</taxon>
    </lineage>
</organism>
<dbReference type="Proteomes" id="UP000290283">
    <property type="component" value="Unassembled WGS sequence"/>
</dbReference>
<dbReference type="AlphaFoldDB" id="A0A4Q1K0U5"/>
<evidence type="ECO:0000313" key="3">
    <source>
        <dbReference type="Proteomes" id="UP000290283"/>
    </source>
</evidence>
<keyword evidence="2" id="KW-0223">Dioxygenase</keyword>
<dbReference type="InterPro" id="IPR008775">
    <property type="entry name" value="Phytyl_CoA_dOase-like"/>
</dbReference>
<reference evidence="3" key="1">
    <citation type="submission" date="2019-01" db="EMBL/GenBank/DDBJ databases">
        <title>Cytophagaceae bacterium strain CAR-16.</title>
        <authorList>
            <person name="Chen W.-M."/>
        </authorList>
    </citation>
    <scope>NUCLEOTIDE SEQUENCE [LARGE SCALE GENOMIC DNA]</scope>
    <source>
        <strain evidence="3">LLJ-11</strain>
    </source>
</reference>
<evidence type="ECO:0000256" key="1">
    <source>
        <dbReference type="ARBA" id="ARBA00001954"/>
    </source>
</evidence>
<dbReference type="PANTHER" id="PTHR20883">
    <property type="entry name" value="PHYTANOYL-COA DIOXYGENASE DOMAIN CONTAINING 1"/>
    <property type="match status" value="1"/>
</dbReference>
<dbReference type="Gene3D" id="2.60.120.620">
    <property type="entry name" value="q2cbj1_9rhob like domain"/>
    <property type="match status" value="1"/>
</dbReference>